<comment type="caution">
    <text evidence="2">The sequence shown here is derived from an EMBL/GenBank/DDBJ whole genome shotgun (WGS) entry which is preliminary data.</text>
</comment>
<evidence type="ECO:0000256" key="1">
    <source>
        <dbReference type="SAM" id="MobiDB-lite"/>
    </source>
</evidence>
<evidence type="ECO:0000313" key="2">
    <source>
        <dbReference type="EMBL" id="TGZ32753.1"/>
    </source>
</evidence>
<feature type="compositionally biased region" description="Polar residues" evidence="1">
    <location>
        <begin position="137"/>
        <end position="146"/>
    </location>
</feature>
<name>A0A4S2JBN6_9HYME</name>
<dbReference type="Proteomes" id="UP000310200">
    <property type="component" value="Unassembled WGS sequence"/>
</dbReference>
<dbReference type="EMBL" id="QBLH01003812">
    <property type="protein sequence ID" value="TGZ32753.1"/>
    <property type="molecule type" value="Genomic_DNA"/>
</dbReference>
<sequence length="425" mass="46533">MREYAGTIKTSRVKNDRGWNDLGACPGIVSSKAQPPSLGARDDGRAHARVVYVLRAAPNGTFSLVFTARVITSSIRGSGRAHTAVRPSVRPSSCSLGPARPSGPLRAAAPAFFSRERASRSSRVASSDASRARLGRLQSSEYTAGRNSEEEHEPPDRGEDAARPTSLRRGFRVPSSPGSALVTWREDATPRVRVRSLKWTCRVRRCVAGTRLADNDVFPQRAQRRDAAAARVRVSLLIKPTTTSRYLPALGSWPRIFAPPRAEDTQRYRANIRLIEVITPAFITLQMRRDEWSAPVSFPAVGNPGLEPGIRRVPESSRGGEKTSRVKNDRGWNDLGACPGIVSSKAQPPSRRAAAAAGRREERLGEADTHRASRSAVPRRRHHRRFGRRQVSGAPKSVSVSGYLRIPSSGMDFGLIHSGNQSRMF</sequence>
<gene>
    <name evidence="2" type="ORF">DBV15_00957</name>
</gene>
<feature type="compositionally biased region" description="Basic and acidic residues" evidence="1">
    <location>
        <begin position="358"/>
        <end position="371"/>
    </location>
</feature>
<proteinExistence type="predicted"/>
<evidence type="ECO:0000313" key="3">
    <source>
        <dbReference type="Proteomes" id="UP000310200"/>
    </source>
</evidence>
<reference evidence="2 3" key="1">
    <citation type="journal article" date="2019" name="Philos. Trans. R. Soc. Lond., B, Biol. Sci.">
        <title>Ant behaviour and brain gene expression of defending hosts depend on the ecological success of the intruding social parasite.</title>
        <authorList>
            <person name="Kaur R."/>
            <person name="Stoldt M."/>
            <person name="Jongepier E."/>
            <person name="Feldmeyer B."/>
            <person name="Menzel F."/>
            <person name="Bornberg-Bauer E."/>
            <person name="Foitzik S."/>
        </authorList>
    </citation>
    <scope>NUCLEOTIDE SEQUENCE [LARGE SCALE GENOMIC DNA]</scope>
    <source>
        <tissue evidence="2">Whole body</tissue>
    </source>
</reference>
<feature type="compositionally biased region" description="Basic and acidic residues" evidence="1">
    <location>
        <begin position="309"/>
        <end position="332"/>
    </location>
</feature>
<keyword evidence="3" id="KW-1185">Reference proteome</keyword>
<feature type="region of interest" description="Disordered" evidence="1">
    <location>
        <begin position="76"/>
        <end position="102"/>
    </location>
</feature>
<feature type="region of interest" description="Disordered" evidence="1">
    <location>
        <begin position="305"/>
        <end position="396"/>
    </location>
</feature>
<organism evidence="2 3">
    <name type="scientific">Temnothorax longispinosus</name>
    <dbReference type="NCBI Taxonomy" id="300112"/>
    <lineage>
        <taxon>Eukaryota</taxon>
        <taxon>Metazoa</taxon>
        <taxon>Ecdysozoa</taxon>
        <taxon>Arthropoda</taxon>
        <taxon>Hexapoda</taxon>
        <taxon>Insecta</taxon>
        <taxon>Pterygota</taxon>
        <taxon>Neoptera</taxon>
        <taxon>Endopterygota</taxon>
        <taxon>Hymenoptera</taxon>
        <taxon>Apocrita</taxon>
        <taxon>Aculeata</taxon>
        <taxon>Formicoidea</taxon>
        <taxon>Formicidae</taxon>
        <taxon>Myrmicinae</taxon>
        <taxon>Temnothorax</taxon>
    </lineage>
</organism>
<accession>A0A4S2JBN6</accession>
<feature type="region of interest" description="Disordered" evidence="1">
    <location>
        <begin position="116"/>
        <end position="174"/>
    </location>
</feature>
<dbReference type="AlphaFoldDB" id="A0A4S2JBN6"/>
<feature type="compositionally biased region" description="Basic residues" evidence="1">
    <location>
        <begin position="377"/>
        <end position="388"/>
    </location>
</feature>
<protein>
    <submittedName>
        <fullName evidence="2">Uncharacterized protein</fullName>
    </submittedName>
</protein>